<dbReference type="Gramene" id="rna48175">
    <property type="protein sequence ID" value="RHN41813.1"/>
    <property type="gene ID" value="gene48175"/>
</dbReference>
<comment type="caution">
    <text evidence="1">The sequence shown here is derived from an EMBL/GenBank/DDBJ whole genome shotgun (WGS) entry which is preliminary data.</text>
</comment>
<dbReference type="EMBL" id="PSQE01000008">
    <property type="protein sequence ID" value="RHN41813.1"/>
    <property type="molecule type" value="Genomic_DNA"/>
</dbReference>
<dbReference type="AlphaFoldDB" id="A0A396GMR8"/>
<protein>
    <submittedName>
        <fullName evidence="1">Uncharacterized protein</fullName>
    </submittedName>
</protein>
<gene>
    <name evidence="1" type="ORF">MtrunA17_Chr8g0370061</name>
</gene>
<proteinExistence type="predicted"/>
<dbReference type="Proteomes" id="UP000265566">
    <property type="component" value="Chromosome 8"/>
</dbReference>
<organism evidence="1">
    <name type="scientific">Medicago truncatula</name>
    <name type="common">Barrel medic</name>
    <name type="synonym">Medicago tribuloides</name>
    <dbReference type="NCBI Taxonomy" id="3880"/>
    <lineage>
        <taxon>Eukaryota</taxon>
        <taxon>Viridiplantae</taxon>
        <taxon>Streptophyta</taxon>
        <taxon>Embryophyta</taxon>
        <taxon>Tracheophyta</taxon>
        <taxon>Spermatophyta</taxon>
        <taxon>Magnoliopsida</taxon>
        <taxon>eudicotyledons</taxon>
        <taxon>Gunneridae</taxon>
        <taxon>Pentapetalae</taxon>
        <taxon>rosids</taxon>
        <taxon>fabids</taxon>
        <taxon>Fabales</taxon>
        <taxon>Fabaceae</taxon>
        <taxon>Papilionoideae</taxon>
        <taxon>50 kb inversion clade</taxon>
        <taxon>NPAAA clade</taxon>
        <taxon>Hologalegina</taxon>
        <taxon>IRL clade</taxon>
        <taxon>Trifolieae</taxon>
        <taxon>Medicago</taxon>
    </lineage>
</organism>
<reference evidence="1" key="1">
    <citation type="journal article" date="2018" name="Nat. Plants">
        <title>Whole-genome landscape of Medicago truncatula symbiotic genes.</title>
        <authorList>
            <person name="Pecrix Y."/>
            <person name="Gamas P."/>
            <person name="Carrere S."/>
        </authorList>
    </citation>
    <scope>NUCLEOTIDE SEQUENCE</scope>
    <source>
        <tissue evidence="1">Leaves</tissue>
    </source>
</reference>
<sequence>MAFNQQDITVAIDGDDEYTQALLSDLLKFRTYIMELYPPSASVFVLLNAYNNCF</sequence>
<evidence type="ECO:0000313" key="1">
    <source>
        <dbReference type="EMBL" id="RHN41813.1"/>
    </source>
</evidence>
<name>A0A396GMR8_MEDTR</name>
<accession>A0A396GMR8</accession>